<dbReference type="GO" id="GO:0000287">
    <property type="term" value="F:magnesium ion binding"/>
    <property type="evidence" value="ECO:0007669"/>
    <property type="project" value="TreeGrafter"/>
</dbReference>
<sequence length="345" mass="38701">MNQKLIKINAILNSNPKFALLKQHVGMIRSFSSKPTNYQESTNLDIMRSLLYIPGNSEKMLNKIHSMKERPDVFVPDLEDSVPYHQKEEARKIVRDFLLSTFTPDLVSEYRMHIIPRVNREWEFLESDCEAVAIPGVVSAINVGKTSSIADVFDIDQLLTRIENKLNVPQYTFRIIPSIESAIGLVHAYQICSCLPQRTIGVAFGGDDYAHDLGFTRDTTQVVEKELTFARSAVAVAARAAGIPSFDTPNVNFKNLDGLKEESMAVKNMGMKGKFAIHPSQIPVLNQVFGPSSHEIEEATIIVEAYEKAAKENNRGSCQVNGRMVDMPVYRNAKQVLAWANKTRK</sequence>
<dbReference type="RefSeq" id="XP_044544648.1">
    <property type="nucleotide sequence ID" value="XM_044699468.1"/>
</dbReference>
<dbReference type="Pfam" id="PF03328">
    <property type="entry name" value="HpcH_HpaI"/>
    <property type="match status" value="1"/>
</dbReference>
<evidence type="ECO:0000256" key="3">
    <source>
        <dbReference type="ARBA" id="ARBA00022842"/>
    </source>
</evidence>
<evidence type="ECO:0000256" key="2">
    <source>
        <dbReference type="ARBA" id="ARBA00022723"/>
    </source>
</evidence>
<dbReference type="Proteomes" id="UP000816034">
    <property type="component" value="Unassembled WGS sequence"/>
</dbReference>
<comment type="cofactor">
    <cofactor evidence="1">
        <name>Mg(2+)</name>
        <dbReference type="ChEBI" id="CHEBI:18420"/>
    </cofactor>
</comment>
<evidence type="ECO:0000259" key="6">
    <source>
        <dbReference type="Pfam" id="PF03328"/>
    </source>
</evidence>
<dbReference type="InterPro" id="IPR015813">
    <property type="entry name" value="Pyrv/PenolPyrv_kinase-like_dom"/>
</dbReference>
<dbReference type="PIRSF" id="PIRSF015582">
    <property type="entry name" value="Cit_lyase_B"/>
    <property type="match status" value="1"/>
</dbReference>
<dbReference type="InterPro" id="IPR011206">
    <property type="entry name" value="Citrate_lyase_beta/mcl1/mcl2"/>
</dbReference>
<evidence type="ECO:0000256" key="5">
    <source>
        <dbReference type="PIRSR" id="PIRSR015582-2"/>
    </source>
</evidence>
<keyword evidence="2 5" id="KW-0479">Metal-binding</keyword>
<dbReference type="PANTHER" id="PTHR32308:SF0">
    <property type="entry name" value="HPCH_HPAI ALDOLASE_CITRATE LYASE DOMAIN-CONTAINING PROTEIN"/>
    <property type="match status" value="1"/>
</dbReference>
<feature type="binding site" evidence="4">
    <location>
        <position position="180"/>
    </location>
    <ligand>
        <name>substrate</name>
    </ligand>
</feature>
<feature type="binding site" evidence="4">
    <location>
        <position position="117"/>
    </location>
    <ligand>
        <name>substrate</name>
    </ligand>
</feature>
<dbReference type="EMBL" id="PYSW02000038">
    <property type="protein sequence ID" value="KAG2377386.1"/>
    <property type="molecule type" value="Genomic_DNA"/>
</dbReference>
<organism evidence="7 8">
    <name type="scientific">Naegleria lovaniensis</name>
    <name type="common">Amoeba</name>
    <dbReference type="NCBI Taxonomy" id="51637"/>
    <lineage>
        <taxon>Eukaryota</taxon>
        <taxon>Discoba</taxon>
        <taxon>Heterolobosea</taxon>
        <taxon>Tetramitia</taxon>
        <taxon>Eutetramitia</taxon>
        <taxon>Vahlkampfiidae</taxon>
        <taxon>Naegleria</taxon>
    </lineage>
</organism>
<dbReference type="Gene3D" id="3.20.20.60">
    <property type="entry name" value="Phosphoenolpyruvate-binding domains"/>
    <property type="match status" value="1"/>
</dbReference>
<dbReference type="InterPro" id="IPR005000">
    <property type="entry name" value="Aldolase/citrate-lyase_domain"/>
</dbReference>
<dbReference type="SUPFAM" id="SSF51621">
    <property type="entry name" value="Phosphoenolpyruvate/pyruvate domain"/>
    <property type="match status" value="1"/>
</dbReference>
<evidence type="ECO:0000313" key="8">
    <source>
        <dbReference type="Proteomes" id="UP000816034"/>
    </source>
</evidence>
<accession>A0AA88GHQ5</accession>
<protein>
    <recommendedName>
        <fullName evidence="6">HpcH/HpaI aldolase/citrate lyase domain-containing protein</fullName>
    </recommendedName>
</protein>
<gene>
    <name evidence="7" type="ORF">C9374_009297</name>
</gene>
<reference evidence="7 8" key="1">
    <citation type="journal article" date="2018" name="BMC Genomics">
        <title>The genome of Naegleria lovaniensis, the basis for a comparative approach to unravel pathogenicity factors of the human pathogenic amoeba N. fowleri.</title>
        <authorList>
            <person name="Liechti N."/>
            <person name="Schurch N."/>
            <person name="Bruggmann R."/>
            <person name="Wittwer M."/>
        </authorList>
    </citation>
    <scope>NUCLEOTIDE SEQUENCE [LARGE SCALE GENOMIC DNA]</scope>
    <source>
        <strain evidence="7 8">ATCC 30569</strain>
    </source>
</reference>
<dbReference type="GeneID" id="68101751"/>
<feature type="binding site" evidence="5">
    <location>
        <position position="180"/>
    </location>
    <ligand>
        <name>Mg(2+)</name>
        <dbReference type="ChEBI" id="CHEBI:18420"/>
    </ligand>
</feature>
<evidence type="ECO:0000313" key="7">
    <source>
        <dbReference type="EMBL" id="KAG2377386.1"/>
    </source>
</evidence>
<comment type="caution">
    <text evidence="7">The sequence shown here is derived from an EMBL/GenBank/DDBJ whole genome shotgun (WGS) entry which is preliminary data.</text>
</comment>
<dbReference type="GO" id="GO:0003824">
    <property type="term" value="F:catalytic activity"/>
    <property type="evidence" value="ECO:0007669"/>
    <property type="project" value="InterPro"/>
</dbReference>
<feature type="domain" description="HpcH/HpaI aldolase/citrate lyase" evidence="6">
    <location>
        <begin position="48"/>
        <end position="279"/>
    </location>
</feature>
<dbReference type="GO" id="GO:0006107">
    <property type="term" value="P:oxaloacetate metabolic process"/>
    <property type="evidence" value="ECO:0007669"/>
    <property type="project" value="TreeGrafter"/>
</dbReference>
<proteinExistence type="predicted"/>
<keyword evidence="8" id="KW-1185">Reference proteome</keyword>
<keyword evidence="3 5" id="KW-0460">Magnesium</keyword>
<feature type="binding site" evidence="5">
    <location>
        <position position="208"/>
    </location>
    <ligand>
        <name>Mg(2+)</name>
        <dbReference type="ChEBI" id="CHEBI:18420"/>
    </ligand>
</feature>
<name>A0AA88GHQ5_NAELO</name>
<evidence type="ECO:0000256" key="4">
    <source>
        <dbReference type="PIRSR" id="PIRSR015582-1"/>
    </source>
</evidence>
<dbReference type="PANTHER" id="PTHR32308">
    <property type="entry name" value="LYASE BETA SUBUNIT, PUTATIVE (AFU_ORTHOLOGUE AFUA_4G13030)-RELATED"/>
    <property type="match status" value="1"/>
</dbReference>
<dbReference type="AlphaFoldDB" id="A0AA88GHQ5"/>
<evidence type="ECO:0000256" key="1">
    <source>
        <dbReference type="ARBA" id="ARBA00001946"/>
    </source>
</evidence>
<dbReference type="InterPro" id="IPR040442">
    <property type="entry name" value="Pyrv_kinase-like_dom_sf"/>
</dbReference>